<reference evidence="2" key="1">
    <citation type="submission" date="2018-05" db="EMBL/GenBank/DDBJ databases">
        <authorList>
            <person name="Lanie J.A."/>
            <person name="Ng W.-L."/>
            <person name="Kazmierczak K.M."/>
            <person name="Andrzejewski T.M."/>
            <person name="Davidsen T.M."/>
            <person name="Wayne K.J."/>
            <person name="Tettelin H."/>
            <person name="Glass J.I."/>
            <person name="Rusch D."/>
            <person name="Podicherti R."/>
            <person name="Tsui H.-C.T."/>
            <person name="Winkler M.E."/>
        </authorList>
    </citation>
    <scope>NUCLEOTIDE SEQUENCE</scope>
</reference>
<dbReference type="InterPro" id="IPR052018">
    <property type="entry name" value="PHP_domain"/>
</dbReference>
<dbReference type="SUPFAM" id="SSF89550">
    <property type="entry name" value="PHP domain-like"/>
    <property type="match status" value="1"/>
</dbReference>
<gene>
    <name evidence="2" type="ORF">METZ01_LOCUS168579</name>
</gene>
<dbReference type="Gene3D" id="3.20.20.140">
    <property type="entry name" value="Metal-dependent hydrolases"/>
    <property type="match status" value="1"/>
</dbReference>
<dbReference type="InterPro" id="IPR032165">
    <property type="entry name" value="DUF5001"/>
</dbReference>
<feature type="domain" description="Ig-like" evidence="1">
    <location>
        <begin position="242"/>
        <end position="322"/>
    </location>
</feature>
<dbReference type="InterPro" id="IPR016195">
    <property type="entry name" value="Pol/histidinol_Pase-like"/>
</dbReference>
<feature type="non-terminal residue" evidence="2">
    <location>
        <position position="322"/>
    </location>
</feature>
<accession>A0A382BPM7</accession>
<proteinExistence type="predicted"/>
<name>A0A382BPM7_9ZZZZ</name>
<dbReference type="AlphaFoldDB" id="A0A382BPM7"/>
<sequence>EALRDGLDALAITEHLEYQPHRLDIPHPDRNRAYDDAKAAGRNSELIVIRGSEITRNAPAGHVNAVFLDDANKLLKVDNPPSNPGDVSGYSTAARKWPAQKAIEAANAQDAFLFWNHPWWTRQQRDGVTRMNAFHADNAKNGLLHGIEIANGSTYSEEAFQVALDYGLALIGVSDVHDLIDWDYQPHNGGHRPVTLVFAEEKSAGAIKRALFANRTVVWFRNLLIGRVEQLLPLLEASLNISNLSYRPQTSVAEVTITNISDANFELRYVGDYTFMYSADRIRIPAHEAITLLVKPGDTLDRVALEFVVENALFAPGEHPSI</sequence>
<feature type="non-terminal residue" evidence="2">
    <location>
        <position position="1"/>
    </location>
</feature>
<evidence type="ECO:0000259" key="1">
    <source>
        <dbReference type="Pfam" id="PF16392"/>
    </source>
</evidence>
<dbReference type="GO" id="GO:0004534">
    <property type="term" value="F:5'-3' RNA exonuclease activity"/>
    <property type="evidence" value="ECO:0007669"/>
    <property type="project" value="TreeGrafter"/>
</dbReference>
<dbReference type="GO" id="GO:0035312">
    <property type="term" value="F:5'-3' DNA exonuclease activity"/>
    <property type="evidence" value="ECO:0007669"/>
    <property type="project" value="TreeGrafter"/>
</dbReference>
<dbReference type="PANTHER" id="PTHR42924">
    <property type="entry name" value="EXONUCLEASE"/>
    <property type="match status" value="1"/>
</dbReference>
<evidence type="ECO:0000313" key="2">
    <source>
        <dbReference type="EMBL" id="SVB15725.1"/>
    </source>
</evidence>
<dbReference type="EMBL" id="UINC01030779">
    <property type="protein sequence ID" value="SVB15725.1"/>
    <property type="molecule type" value="Genomic_DNA"/>
</dbReference>
<organism evidence="2">
    <name type="scientific">marine metagenome</name>
    <dbReference type="NCBI Taxonomy" id="408172"/>
    <lineage>
        <taxon>unclassified sequences</taxon>
        <taxon>metagenomes</taxon>
        <taxon>ecological metagenomes</taxon>
    </lineage>
</organism>
<dbReference type="Pfam" id="PF16392">
    <property type="entry name" value="DUF5001"/>
    <property type="match status" value="1"/>
</dbReference>
<dbReference type="PANTHER" id="PTHR42924:SF3">
    <property type="entry name" value="POLYMERASE_HISTIDINOL PHOSPHATASE N-TERMINAL DOMAIN-CONTAINING PROTEIN"/>
    <property type="match status" value="1"/>
</dbReference>
<protein>
    <recommendedName>
        <fullName evidence="1">Ig-like domain-containing protein</fullName>
    </recommendedName>
</protein>